<evidence type="ECO:0000256" key="1">
    <source>
        <dbReference type="ARBA" id="ARBA00022988"/>
    </source>
</evidence>
<dbReference type="OrthoDB" id="2550922at2759"/>
<comment type="similarity">
    <text evidence="3">Belongs to the UreF family.</text>
</comment>
<feature type="region of interest" description="Disordered" evidence="4">
    <location>
        <begin position="1"/>
        <end position="30"/>
    </location>
</feature>
<evidence type="ECO:0000256" key="2">
    <source>
        <dbReference type="ARBA" id="ARBA00023186"/>
    </source>
</evidence>
<dbReference type="RefSeq" id="XP_033598532.1">
    <property type="nucleotide sequence ID" value="XM_033748355.1"/>
</dbReference>
<sequence length="293" mass="31888">MTSGIDSSPEIISQDVSSSSERQMSQAEISDSRIPASSAVCLPNFTALHSLVLLADSALPLGSFAFSSGLESYLAHRTNKSSSGSNGAAFHSFLRLSLSTLASTALPYVFTAYRRPSRLEDLDNDIDASTPCTVARRASIAQGRALLSVWERSFKPHYGEAKDEALRPAIDALKAFQYKLRNAVEDIPGLGINAHLAPIWGVVTRAMGLSLQDSAYMFLFSHARTVISAGVRASVLGPYQAQHVLAMPELQEIIRTLLEATWNTEVEDAGQTIPAMDLWIGRHEKLYSRIFNS</sequence>
<gene>
    <name evidence="5" type="ORF">EJ05DRAFT_512642</name>
</gene>
<accession>A0A6A6W4V4</accession>
<dbReference type="InterPro" id="IPR002639">
    <property type="entry name" value="UreF"/>
</dbReference>
<dbReference type="GeneID" id="54489409"/>
<evidence type="ECO:0000313" key="5">
    <source>
        <dbReference type="EMBL" id="KAF2756081.1"/>
    </source>
</evidence>
<dbReference type="PANTHER" id="PTHR33620:SF1">
    <property type="entry name" value="UREASE ACCESSORY PROTEIN F"/>
    <property type="match status" value="1"/>
</dbReference>
<reference evidence="5" key="1">
    <citation type="journal article" date="2020" name="Stud. Mycol.">
        <title>101 Dothideomycetes genomes: a test case for predicting lifestyles and emergence of pathogens.</title>
        <authorList>
            <person name="Haridas S."/>
            <person name="Albert R."/>
            <person name="Binder M."/>
            <person name="Bloem J."/>
            <person name="Labutti K."/>
            <person name="Salamov A."/>
            <person name="Andreopoulos B."/>
            <person name="Baker S."/>
            <person name="Barry K."/>
            <person name="Bills G."/>
            <person name="Bluhm B."/>
            <person name="Cannon C."/>
            <person name="Castanera R."/>
            <person name="Culley D."/>
            <person name="Daum C."/>
            <person name="Ezra D."/>
            <person name="Gonzalez J."/>
            <person name="Henrissat B."/>
            <person name="Kuo A."/>
            <person name="Liang C."/>
            <person name="Lipzen A."/>
            <person name="Lutzoni F."/>
            <person name="Magnuson J."/>
            <person name="Mondo S."/>
            <person name="Nolan M."/>
            <person name="Ohm R."/>
            <person name="Pangilinan J."/>
            <person name="Park H.-J."/>
            <person name="Ramirez L."/>
            <person name="Alfaro M."/>
            <person name="Sun H."/>
            <person name="Tritt A."/>
            <person name="Yoshinaga Y."/>
            <person name="Zwiers L.-H."/>
            <person name="Turgeon B."/>
            <person name="Goodwin S."/>
            <person name="Spatafora J."/>
            <person name="Crous P."/>
            <person name="Grigoriev I."/>
        </authorList>
    </citation>
    <scope>NUCLEOTIDE SEQUENCE</scope>
    <source>
        <strain evidence="5">CBS 121739</strain>
    </source>
</reference>
<keyword evidence="1" id="KW-0996">Nickel insertion</keyword>
<keyword evidence="6" id="KW-1185">Reference proteome</keyword>
<protein>
    <recommendedName>
        <fullName evidence="7">Urease accessory protein UreF</fullName>
    </recommendedName>
</protein>
<evidence type="ECO:0000256" key="3">
    <source>
        <dbReference type="ARBA" id="ARBA00046339"/>
    </source>
</evidence>
<name>A0A6A6W4V4_9PEZI</name>
<feature type="compositionally biased region" description="Polar residues" evidence="4">
    <location>
        <begin position="1"/>
        <end position="29"/>
    </location>
</feature>
<evidence type="ECO:0008006" key="7">
    <source>
        <dbReference type="Google" id="ProtNLM"/>
    </source>
</evidence>
<dbReference type="PANTHER" id="PTHR33620">
    <property type="entry name" value="UREASE ACCESSORY PROTEIN F"/>
    <property type="match status" value="1"/>
</dbReference>
<dbReference type="Proteomes" id="UP000799437">
    <property type="component" value="Unassembled WGS sequence"/>
</dbReference>
<dbReference type="EMBL" id="ML996576">
    <property type="protein sequence ID" value="KAF2756081.1"/>
    <property type="molecule type" value="Genomic_DNA"/>
</dbReference>
<dbReference type="HAMAP" id="MF_01385">
    <property type="entry name" value="UreF"/>
    <property type="match status" value="1"/>
</dbReference>
<evidence type="ECO:0000313" key="6">
    <source>
        <dbReference type="Proteomes" id="UP000799437"/>
    </source>
</evidence>
<dbReference type="InterPro" id="IPR038277">
    <property type="entry name" value="UreF_sf"/>
</dbReference>
<keyword evidence="2" id="KW-0143">Chaperone</keyword>
<dbReference type="GO" id="GO:0016151">
    <property type="term" value="F:nickel cation binding"/>
    <property type="evidence" value="ECO:0007669"/>
    <property type="project" value="InterPro"/>
</dbReference>
<dbReference type="Pfam" id="PF01730">
    <property type="entry name" value="UreF"/>
    <property type="match status" value="1"/>
</dbReference>
<proteinExistence type="inferred from homology"/>
<dbReference type="Gene3D" id="1.10.4190.10">
    <property type="entry name" value="Urease accessory protein UreF"/>
    <property type="match status" value="1"/>
</dbReference>
<organism evidence="5 6">
    <name type="scientific">Pseudovirgaria hyperparasitica</name>
    <dbReference type="NCBI Taxonomy" id="470096"/>
    <lineage>
        <taxon>Eukaryota</taxon>
        <taxon>Fungi</taxon>
        <taxon>Dikarya</taxon>
        <taxon>Ascomycota</taxon>
        <taxon>Pezizomycotina</taxon>
        <taxon>Dothideomycetes</taxon>
        <taxon>Dothideomycetes incertae sedis</taxon>
        <taxon>Acrospermales</taxon>
        <taxon>Acrospermaceae</taxon>
        <taxon>Pseudovirgaria</taxon>
    </lineage>
</organism>
<dbReference type="AlphaFoldDB" id="A0A6A6W4V4"/>
<evidence type="ECO:0000256" key="4">
    <source>
        <dbReference type="SAM" id="MobiDB-lite"/>
    </source>
</evidence>